<evidence type="ECO:0000313" key="3">
    <source>
        <dbReference type="Proteomes" id="UP000051181"/>
    </source>
</evidence>
<name>A0A0R1FJP0_9LACO</name>
<dbReference type="PANTHER" id="PTHR43179">
    <property type="entry name" value="RHAMNOSYLTRANSFERASE WBBL"/>
    <property type="match status" value="1"/>
</dbReference>
<dbReference type="Proteomes" id="UP000051181">
    <property type="component" value="Unassembled WGS sequence"/>
</dbReference>
<accession>A0A0R1FJP0</accession>
<dbReference type="AlphaFoldDB" id="A0A0R1FJP0"/>
<comment type="caution">
    <text evidence="2">The sequence shown here is derived from an EMBL/GenBank/DDBJ whole genome shotgun (WGS) entry which is preliminary data.</text>
</comment>
<organism evidence="2 3">
    <name type="scientific">Loigolactobacillus coryniformis subsp. coryniformis KCTC 3167 = DSM 20001</name>
    <dbReference type="NCBI Taxonomy" id="913848"/>
    <lineage>
        <taxon>Bacteria</taxon>
        <taxon>Bacillati</taxon>
        <taxon>Bacillota</taxon>
        <taxon>Bacilli</taxon>
        <taxon>Lactobacillales</taxon>
        <taxon>Lactobacillaceae</taxon>
        <taxon>Loigolactobacillus</taxon>
    </lineage>
</organism>
<dbReference type="Pfam" id="PF00535">
    <property type="entry name" value="Glycos_transf_2"/>
    <property type="match status" value="1"/>
</dbReference>
<feature type="domain" description="Glycosyltransferase 2-like" evidence="1">
    <location>
        <begin position="44"/>
        <end position="171"/>
    </location>
</feature>
<dbReference type="eggNOG" id="COG1216">
    <property type="taxonomic scope" value="Bacteria"/>
</dbReference>
<dbReference type="Gene3D" id="3.90.550.10">
    <property type="entry name" value="Spore Coat Polysaccharide Biosynthesis Protein SpsA, Chain A"/>
    <property type="match status" value="1"/>
</dbReference>
<sequence length="282" mass="32700">MEKTMRLTAIIVLYEISADTAQTIRSLQAMKKTAAWAMIRQIHFVIFDNSKQAQLVPTQLLPNFEYYHSQRNVGLAAAYNQALAIAVQQNSDYLLLLDQDTKLTPSYLAELFTAVTAKVQPIAIVPKIQAAGQLISPIRAAQPFKVIPVTSGYQNEVTAINSAACFRVDFLQQCGGFELQFPLDFLDYWLFYQVRQTHQPVLVLQSQLMHELSVMHTQSISTARYQGIIRAEWLYYHRFQKISSWQYWRHVWLRLFSQLILKRDFAKVKLLLKWMIRRKPSV</sequence>
<dbReference type="EMBL" id="AZCN01000001">
    <property type="protein sequence ID" value="KRK19314.1"/>
    <property type="molecule type" value="Genomic_DNA"/>
</dbReference>
<dbReference type="GO" id="GO:0016740">
    <property type="term" value="F:transferase activity"/>
    <property type="evidence" value="ECO:0007669"/>
    <property type="project" value="UniProtKB-KW"/>
</dbReference>
<dbReference type="RefSeq" id="WP_010009258.1">
    <property type="nucleotide sequence ID" value="NZ_AZCN01000001.1"/>
</dbReference>
<protein>
    <submittedName>
        <fullName evidence="2">Glycosyl transferase, group 2 family protein</fullName>
    </submittedName>
</protein>
<evidence type="ECO:0000259" key="1">
    <source>
        <dbReference type="Pfam" id="PF00535"/>
    </source>
</evidence>
<dbReference type="InterPro" id="IPR001173">
    <property type="entry name" value="Glyco_trans_2-like"/>
</dbReference>
<keyword evidence="2" id="KW-0808">Transferase</keyword>
<reference evidence="2 3" key="1">
    <citation type="journal article" date="2015" name="Genome Announc.">
        <title>Expanding the biotechnology potential of lactobacilli through comparative genomics of 213 strains and associated genera.</title>
        <authorList>
            <person name="Sun Z."/>
            <person name="Harris H.M."/>
            <person name="McCann A."/>
            <person name="Guo C."/>
            <person name="Argimon S."/>
            <person name="Zhang W."/>
            <person name="Yang X."/>
            <person name="Jeffery I.B."/>
            <person name="Cooney J.C."/>
            <person name="Kagawa T.F."/>
            <person name="Liu W."/>
            <person name="Song Y."/>
            <person name="Salvetti E."/>
            <person name="Wrobel A."/>
            <person name="Rasinkangas P."/>
            <person name="Parkhill J."/>
            <person name="Rea M.C."/>
            <person name="O'Sullivan O."/>
            <person name="Ritari J."/>
            <person name="Douillard F.P."/>
            <person name="Paul Ross R."/>
            <person name="Yang R."/>
            <person name="Briner A.E."/>
            <person name="Felis G.E."/>
            <person name="de Vos W.M."/>
            <person name="Barrangou R."/>
            <person name="Klaenhammer T.R."/>
            <person name="Caufield P.W."/>
            <person name="Cui Y."/>
            <person name="Zhang H."/>
            <person name="O'Toole P.W."/>
        </authorList>
    </citation>
    <scope>NUCLEOTIDE SEQUENCE [LARGE SCALE GENOMIC DNA]</scope>
    <source>
        <strain evidence="2 3">DSM 20001</strain>
    </source>
</reference>
<dbReference type="GeneID" id="65918191"/>
<dbReference type="SUPFAM" id="SSF53448">
    <property type="entry name" value="Nucleotide-diphospho-sugar transferases"/>
    <property type="match status" value="1"/>
</dbReference>
<dbReference type="PATRIC" id="fig|913848.6.peg.55"/>
<evidence type="ECO:0000313" key="2">
    <source>
        <dbReference type="EMBL" id="KRK19314.1"/>
    </source>
</evidence>
<proteinExistence type="predicted"/>
<gene>
    <name evidence="2" type="ORF">FD22_GL000055</name>
</gene>
<dbReference type="PANTHER" id="PTHR43179:SF7">
    <property type="entry name" value="RHAMNOSYLTRANSFERASE WBBL"/>
    <property type="match status" value="1"/>
</dbReference>
<dbReference type="InterPro" id="IPR029044">
    <property type="entry name" value="Nucleotide-diphossugar_trans"/>
</dbReference>